<evidence type="ECO:0000313" key="8">
    <source>
        <dbReference type="EMBL" id="SFS21401.1"/>
    </source>
</evidence>
<dbReference type="EMBL" id="FOZL01000002">
    <property type="protein sequence ID" value="SFS21401.1"/>
    <property type="molecule type" value="Genomic_DNA"/>
</dbReference>
<dbReference type="SUPFAM" id="SSF88713">
    <property type="entry name" value="Glycoside hydrolase/deacetylase"/>
    <property type="match status" value="1"/>
</dbReference>
<name>A0A1I6N0M1_9BACT</name>
<dbReference type="InterPro" id="IPR027291">
    <property type="entry name" value="Glyco_hydro_38_N_sf"/>
</dbReference>
<evidence type="ECO:0000259" key="6">
    <source>
        <dbReference type="Pfam" id="PF03065"/>
    </source>
</evidence>
<feature type="domain" description="Glycoside hydrolase family 57 N-terminal" evidence="6">
    <location>
        <begin position="14"/>
        <end position="426"/>
    </location>
</feature>
<feature type="binding site" evidence="4">
    <location>
        <position position="308"/>
    </location>
    <ligand>
        <name>substrate</name>
    </ligand>
</feature>
<accession>A0A1I6N0M1</accession>
<dbReference type="STRING" id="474950.SAMN05421771_4178"/>
<comment type="similarity">
    <text evidence="1 5">Belongs to the glycosyl hydrolase 57 family.</text>
</comment>
<evidence type="ECO:0000256" key="3">
    <source>
        <dbReference type="PIRSR" id="PIRSR640042-1"/>
    </source>
</evidence>
<dbReference type="PANTHER" id="PTHR41695:SF1">
    <property type="entry name" value="1,4-ALPHA-GLUCAN BRANCHING ENZYME TK1436"/>
    <property type="match status" value="1"/>
</dbReference>
<gene>
    <name evidence="8" type="ORF">SAMN05421771_4178</name>
</gene>
<feature type="binding site" evidence="4">
    <location>
        <position position="291"/>
    </location>
    <ligand>
        <name>substrate</name>
    </ligand>
</feature>
<evidence type="ECO:0000256" key="2">
    <source>
        <dbReference type="ARBA" id="ARBA00023277"/>
    </source>
</evidence>
<keyword evidence="2 5" id="KW-0119">Carbohydrate metabolism</keyword>
<dbReference type="PANTHER" id="PTHR41695">
    <property type="entry name" value="1,4-ALPHA-GLUCAN BRANCHING ENZYME RV3031-RELATED"/>
    <property type="match status" value="1"/>
</dbReference>
<evidence type="ECO:0000259" key="7">
    <source>
        <dbReference type="Pfam" id="PF09210"/>
    </source>
</evidence>
<evidence type="ECO:0000256" key="4">
    <source>
        <dbReference type="PIRSR" id="PIRSR640042-2"/>
    </source>
</evidence>
<feature type="binding site" evidence="4">
    <location>
        <position position="497"/>
    </location>
    <ligand>
        <name>substrate</name>
    </ligand>
</feature>
<protein>
    <submittedName>
        <fullName evidence="8">1,4-alpha-glucan branching enzyme</fullName>
    </submittedName>
</protein>
<dbReference type="InterPro" id="IPR004300">
    <property type="entry name" value="Glyco_hydro_57_N"/>
</dbReference>
<feature type="active site" description="Proton donor" evidence="3">
    <location>
        <position position="383"/>
    </location>
</feature>
<dbReference type="Gene3D" id="3.20.110.10">
    <property type="entry name" value="Glycoside hydrolase 38, N terminal domain"/>
    <property type="match status" value="1"/>
</dbReference>
<dbReference type="Pfam" id="PF03065">
    <property type="entry name" value="Glyco_hydro_57"/>
    <property type="match status" value="1"/>
</dbReference>
<dbReference type="InterPro" id="IPR040042">
    <property type="entry name" value="Branching_enz_MT3115-like"/>
</dbReference>
<dbReference type="AlphaFoldDB" id="A0A1I6N0M1"/>
<dbReference type="Gene3D" id="1.20.1430.10">
    <property type="entry name" value="Families 57/38 glycoside transferase, middle domain"/>
    <property type="match status" value="1"/>
</dbReference>
<feature type="active site" description="Nucleophile" evidence="3">
    <location>
        <position position="195"/>
    </location>
</feature>
<evidence type="ECO:0000313" key="9">
    <source>
        <dbReference type="Proteomes" id="UP000199024"/>
    </source>
</evidence>
<dbReference type="InterPro" id="IPR037090">
    <property type="entry name" value="57_glycoside_trans_central"/>
</dbReference>
<organism evidence="8 9">
    <name type="scientific">Granulicella pectinivorans</name>
    <dbReference type="NCBI Taxonomy" id="474950"/>
    <lineage>
        <taxon>Bacteria</taxon>
        <taxon>Pseudomonadati</taxon>
        <taxon>Acidobacteriota</taxon>
        <taxon>Terriglobia</taxon>
        <taxon>Terriglobales</taxon>
        <taxon>Acidobacteriaceae</taxon>
        <taxon>Granulicella</taxon>
    </lineage>
</organism>
<dbReference type="GO" id="GO:0030979">
    <property type="term" value="P:alpha-glucan biosynthetic process"/>
    <property type="evidence" value="ECO:0007669"/>
    <property type="project" value="InterPro"/>
</dbReference>
<dbReference type="Pfam" id="PF09210">
    <property type="entry name" value="BE_C"/>
    <property type="match status" value="1"/>
</dbReference>
<dbReference type="Proteomes" id="UP000199024">
    <property type="component" value="Unassembled WGS sequence"/>
</dbReference>
<feature type="binding site" evidence="4">
    <location>
        <position position="436"/>
    </location>
    <ligand>
        <name>substrate</name>
    </ligand>
</feature>
<dbReference type="InterPro" id="IPR028995">
    <property type="entry name" value="Glyco_hydro_57/38_cen_sf"/>
</dbReference>
<evidence type="ECO:0000256" key="1">
    <source>
        <dbReference type="ARBA" id="ARBA00006821"/>
    </source>
</evidence>
<keyword evidence="9" id="KW-1185">Reference proteome</keyword>
<dbReference type="InterPro" id="IPR015293">
    <property type="entry name" value="BE_C"/>
</dbReference>
<feature type="domain" description="1,4-alpha-glucan branching enzyme C-terminal" evidence="7">
    <location>
        <begin position="457"/>
        <end position="564"/>
    </location>
</feature>
<proteinExistence type="inferred from homology"/>
<dbReference type="RefSeq" id="WP_245782058.1">
    <property type="nucleotide sequence ID" value="NZ_FOZL01000002.1"/>
</dbReference>
<dbReference type="SUPFAM" id="SSF88688">
    <property type="entry name" value="Families 57/38 glycoside transferase middle domain"/>
    <property type="match status" value="1"/>
</dbReference>
<sequence>MTEIRNTPAGFLTLTLHAHLPYVVNHGTWPHGMEWLHEATAETYLPLLRVLGNLHRDGIPAQFNLNLSPILLEQMVHPVFVAEFPKYVTRKIQAAKEDEAVFAGAGEVAYAGMARRWQAFYQAALDDFEAVGQNIVAAFRRFHEAGLIDVITGAATHGYLPLLGTDESVRAQIRTAVKTYIRHFGKPPSGIWVPECGYRPAGFWSYPVKAADGASLGGFERIGVEQAVGESDLDFFFVDTHLVGQTPRAASPYSVGQDEAPVSYAPQRSLYQAYTVEGAFERDHAVAVFARDPKTGLQVWSGEIGYPGDAQYLDFHKKRYPGGHRYWQVTGARVPMEDKRPYWPQQAEERIRTHAEHFVQMVREALAASPKGEKPAVLTAPFDAELFGHWWFEGPEWLEAVCRAFAAQGDVALTSCKDYLAAYGTGGSITMHEGSWGTGGDDRVWLNAETTWTYGQLYPAEIAVREICSAGVWRGSELGTRIVKQMCRELLLLEASDWQFLITTGAARDYAELRFATHHTQFQAVKRIFEAFVETSKIGREDEEKLAAIEGRDSVFTDIDPEFWMRGAHARGVDGQ</sequence>
<dbReference type="GO" id="GO:0005576">
    <property type="term" value="C:extracellular region"/>
    <property type="evidence" value="ECO:0007669"/>
    <property type="project" value="TreeGrafter"/>
</dbReference>
<dbReference type="InterPro" id="IPR011330">
    <property type="entry name" value="Glyco_hydro/deAcase_b/a-brl"/>
</dbReference>
<dbReference type="GO" id="GO:0003844">
    <property type="term" value="F:1,4-alpha-glucan branching enzyme activity"/>
    <property type="evidence" value="ECO:0007669"/>
    <property type="project" value="InterPro"/>
</dbReference>
<evidence type="ECO:0000256" key="5">
    <source>
        <dbReference type="RuleBase" id="RU361196"/>
    </source>
</evidence>
<reference evidence="8 9" key="1">
    <citation type="submission" date="2016-10" db="EMBL/GenBank/DDBJ databases">
        <authorList>
            <person name="de Groot N.N."/>
        </authorList>
    </citation>
    <scope>NUCLEOTIDE SEQUENCE [LARGE SCALE GENOMIC DNA]</scope>
    <source>
        <strain evidence="8 9">DSM 21001</strain>
    </source>
</reference>